<proteinExistence type="predicted"/>
<dbReference type="InterPro" id="IPR027417">
    <property type="entry name" value="P-loop_NTPase"/>
</dbReference>
<gene>
    <name evidence="5" type="ORF">BM524_03770</name>
</gene>
<feature type="repeat" description="WD" evidence="3">
    <location>
        <begin position="670"/>
        <end position="711"/>
    </location>
</feature>
<evidence type="ECO:0000256" key="2">
    <source>
        <dbReference type="ARBA" id="ARBA00022737"/>
    </source>
</evidence>
<dbReference type="EMBL" id="CP018024">
    <property type="protein sequence ID" value="APD89000.1"/>
    <property type="molecule type" value="Genomic_DNA"/>
</dbReference>
<evidence type="ECO:0000259" key="4">
    <source>
        <dbReference type="Pfam" id="PF20703"/>
    </source>
</evidence>
<feature type="repeat" description="WD" evidence="3">
    <location>
        <begin position="1089"/>
        <end position="1130"/>
    </location>
</feature>
<dbReference type="Gene3D" id="2.130.10.10">
    <property type="entry name" value="YVTN repeat-like/Quinoprotein amine dehydrogenase"/>
    <property type="match status" value="5"/>
</dbReference>
<evidence type="ECO:0000313" key="6">
    <source>
        <dbReference type="Proteomes" id="UP000182101"/>
    </source>
</evidence>
<sequence>MTDQHKGSTGKAESHRHVTAERIGAVGENIHIQHQDLSSVRIATVNIYNYREQQNPSENSLENPGKSNPYKGLAHFGPQDTSLFFGREETIESLSNTIIKNPFTAVIGPSGSGKSSVVLAGVAPYLAKKGNRLFSYFRVSDSSINDPFQSIAQALIPHLINDEDSLAKLQSAKTLAQALFDGSITLLEVCDTIRQKYPQQKLLLIADQFEELYTSNIPPDVLSRFVTVVVTTLSHYQQVQDSPVLSMVVTLRADFLEQATSNPQLAAAINSSVYIIGPMEKSQLRQAIEQPALLQNVYFESGLVDRILDDVGIGQGNLPLVEFALRLLWEKQVKGIIGLQAYYGIGRVKGALSLHAQNIFLSLNINEKKAAKRIFTQLVKIGEGTDNTKRIALRTDFSSDDWILLQRFANESNRLVITNKTEEIETAELVHEALIKHWPQLTQWIKENRQYLVWLEEVRRTMLQWQKHQRHTDLLLRGVALGQALEWLNIPSVSISPNISDYIEQSQQHAKELVLANKRRNRLLSAAAVSVIIILLGLTGYLVDSRNKQIKATKLAEIQRDQQLRTQSLFLSDLSQQYNEDGNTRLSILLAIEALPDLTESPESQRPYVTEAANALYANLGNTIDAKSVDHSSEVYTLSIHPSGQRIVTTSYEDGLSIWDVQTRQKIHQFEGHLGPVMDAKYSPDGRYIVSSGFDGTARVWDATTKQSMHLMRGHESMVTYSEFSPDGHFIASSSDDRTIRLWESSSGELVGVLEGHEGLIWHAKFSPDSKLLASASDYGDPKIWDVETQSELHSLEGHTEFVSYLSFSHNGKLVVTACMDGVARIFDVGSGNLVAQLEGSTAPINRADFSPDDKKLIISTSDGLLTGWDFKQSIPLQFEGHKEEIWDIAFSPDGRELASASSDGTIRLWDLQKSKLVASLAGHTDIVNEVEFTADGKKIISISDDKTARIWDLSSKQDTIFLEGHNNIVSHAALSPDGQRVVTASWDKTARIWDSSNGNTLSVLRGHTDIVNSVIFSQDGKLIVTTSMNGETKLWDSSTGTQQFINVTTNTSLYRPVFSHDSTKIAAIVNKTVVKVWDINSGQLVKTLSGHAKKIWDLKFSPNDDQLITTSSDMTAKIWDIATGKVVQTLNQHQGDVIYASFSPDGDRVVTTSFDNTAKVWEVKSGNQIAALSGHTDYTYAAVFSPSGDRVLTSSADNSASVWNAETGHKLFTINSLSPSINIEGGYSATGFSNKDISLSSSSGTILQRRDDWTITMLPALFNHSGSNIITNSADNTVTVWDSVTGKPIRTLKHHDKPVFHASFSHDGSFILTTSADKTASLIKHYELPDLINKFKELSISPLSVDEREKHYLN</sequence>
<dbReference type="PROSITE" id="PS50294">
    <property type="entry name" value="WD_REPEATS_REGION"/>
    <property type="match status" value="12"/>
</dbReference>
<dbReference type="SUPFAM" id="SSF50998">
    <property type="entry name" value="Quinoprotein alcohol dehydrogenase-like"/>
    <property type="match status" value="1"/>
</dbReference>
<feature type="repeat" description="WD" evidence="3">
    <location>
        <begin position="712"/>
        <end position="753"/>
    </location>
</feature>
<dbReference type="PANTHER" id="PTHR14604:SF4">
    <property type="entry name" value="F-BOX DOMAIN-CONTAINING PROTEIN"/>
    <property type="match status" value="1"/>
</dbReference>
<feature type="repeat" description="WD" evidence="3">
    <location>
        <begin position="1173"/>
        <end position="1214"/>
    </location>
</feature>
<keyword evidence="1 3" id="KW-0853">WD repeat</keyword>
<reference evidence="5 6" key="1">
    <citation type="submission" date="2016-11" db="EMBL/GenBank/DDBJ databases">
        <title>Networking in microbes: conjugative elements and plasmids in the genus Alteromonas.</title>
        <authorList>
            <person name="Lopez-Perez M."/>
            <person name="Ramon-Marco N."/>
            <person name="Rodriguez-Valera F."/>
        </authorList>
    </citation>
    <scope>NUCLEOTIDE SEQUENCE [LARGE SCALE GENOMIC DNA]</scope>
    <source>
        <strain evidence="5 6">CP48</strain>
    </source>
</reference>
<dbReference type="PROSITE" id="PS00678">
    <property type="entry name" value="WD_REPEATS_1"/>
    <property type="match status" value="9"/>
</dbReference>
<dbReference type="InterPro" id="IPR001680">
    <property type="entry name" value="WD40_rpt"/>
</dbReference>
<dbReference type="PROSITE" id="PS50082">
    <property type="entry name" value="WD_REPEATS_2"/>
    <property type="match status" value="14"/>
</dbReference>
<dbReference type="SUPFAM" id="SSF52540">
    <property type="entry name" value="P-loop containing nucleoside triphosphate hydrolases"/>
    <property type="match status" value="1"/>
</dbReference>
<dbReference type="InterPro" id="IPR036322">
    <property type="entry name" value="WD40_repeat_dom_sf"/>
</dbReference>
<feature type="repeat" description="WD" evidence="3">
    <location>
        <begin position="796"/>
        <end position="837"/>
    </location>
</feature>
<dbReference type="Gene3D" id="3.40.50.300">
    <property type="entry name" value="P-loop containing nucleotide triphosphate hydrolases"/>
    <property type="match status" value="1"/>
</dbReference>
<feature type="repeat" description="WD" evidence="3">
    <location>
        <begin position="1263"/>
        <end position="1292"/>
    </location>
</feature>
<dbReference type="CDD" id="cd00200">
    <property type="entry name" value="WD40"/>
    <property type="match status" value="3"/>
</dbReference>
<feature type="repeat" description="WD" evidence="3">
    <location>
        <begin position="963"/>
        <end position="1004"/>
    </location>
</feature>
<protein>
    <recommendedName>
        <fullName evidence="4">Novel STAND NTPase 1 domain-containing protein</fullName>
    </recommendedName>
</protein>
<dbReference type="RefSeq" id="WP_071958644.1">
    <property type="nucleotide sequence ID" value="NZ_CP018024.1"/>
</dbReference>
<name>A0AAC9JAM4_9ALTE</name>
<feature type="domain" description="Novel STAND NTPase 1" evidence="4">
    <location>
        <begin position="69"/>
        <end position="472"/>
    </location>
</feature>
<evidence type="ECO:0000256" key="3">
    <source>
        <dbReference type="PROSITE-ProRule" id="PRU00221"/>
    </source>
</evidence>
<accession>A0AAC9JAM4</accession>
<evidence type="ECO:0000313" key="5">
    <source>
        <dbReference type="EMBL" id="APD89000.1"/>
    </source>
</evidence>
<keyword evidence="2" id="KW-0677">Repeat</keyword>
<dbReference type="InterPro" id="IPR015943">
    <property type="entry name" value="WD40/YVTN_repeat-like_dom_sf"/>
</dbReference>
<dbReference type="InterPro" id="IPR019775">
    <property type="entry name" value="WD40_repeat_CS"/>
</dbReference>
<dbReference type="PRINTS" id="PR00320">
    <property type="entry name" value="GPROTEINBRPT"/>
</dbReference>
<dbReference type="InterPro" id="IPR020472">
    <property type="entry name" value="WD40_PAC1"/>
</dbReference>
<dbReference type="Proteomes" id="UP000182101">
    <property type="component" value="Chromosome"/>
</dbReference>
<dbReference type="InterPro" id="IPR011047">
    <property type="entry name" value="Quinoprotein_ADH-like_sf"/>
</dbReference>
<feature type="repeat" description="WD" evidence="3">
    <location>
        <begin position="628"/>
        <end position="669"/>
    </location>
</feature>
<evidence type="ECO:0000256" key="1">
    <source>
        <dbReference type="ARBA" id="ARBA00022574"/>
    </source>
</evidence>
<dbReference type="InterPro" id="IPR049052">
    <property type="entry name" value="nSTAND1"/>
</dbReference>
<dbReference type="PANTHER" id="PTHR14604">
    <property type="entry name" value="WD40 REPEAT PF20"/>
    <property type="match status" value="1"/>
</dbReference>
<dbReference type="SUPFAM" id="SSF50978">
    <property type="entry name" value="WD40 repeat-like"/>
    <property type="match status" value="2"/>
</dbReference>
<dbReference type="Pfam" id="PF00400">
    <property type="entry name" value="WD40"/>
    <property type="match status" value="14"/>
</dbReference>
<dbReference type="SMART" id="SM00320">
    <property type="entry name" value="WD40"/>
    <property type="match status" value="15"/>
</dbReference>
<dbReference type="InterPro" id="IPR050995">
    <property type="entry name" value="WD-F-box_domain-protein"/>
</dbReference>
<feature type="repeat" description="WD" evidence="3">
    <location>
        <begin position="1131"/>
        <end position="1172"/>
    </location>
</feature>
<organism evidence="5 6">
    <name type="scientific">Alteromonas mediterranea</name>
    <dbReference type="NCBI Taxonomy" id="314275"/>
    <lineage>
        <taxon>Bacteria</taxon>
        <taxon>Pseudomonadati</taxon>
        <taxon>Pseudomonadota</taxon>
        <taxon>Gammaproteobacteria</taxon>
        <taxon>Alteromonadales</taxon>
        <taxon>Alteromonadaceae</taxon>
        <taxon>Alteromonas/Salinimonas group</taxon>
        <taxon>Alteromonas</taxon>
    </lineage>
</organism>
<feature type="repeat" description="WD" evidence="3">
    <location>
        <begin position="754"/>
        <end position="795"/>
    </location>
</feature>
<feature type="repeat" description="WD" evidence="3">
    <location>
        <begin position="838"/>
        <end position="879"/>
    </location>
</feature>
<feature type="repeat" description="WD" evidence="3">
    <location>
        <begin position="921"/>
        <end position="962"/>
    </location>
</feature>
<dbReference type="Pfam" id="PF20703">
    <property type="entry name" value="nSTAND1"/>
    <property type="match status" value="1"/>
</dbReference>
<feature type="repeat" description="WD" evidence="3">
    <location>
        <begin position="879"/>
        <end position="920"/>
    </location>
</feature>
<feature type="repeat" description="WD" evidence="3">
    <location>
        <begin position="1005"/>
        <end position="1046"/>
    </location>
</feature>